<evidence type="ECO:0000313" key="2">
    <source>
        <dbReference type="Proteomes" id="UP001060085"/>
    </source>
</evidence>
<accession>A0ACC0ATD5</accession>
<sequence>MAGEQPIRPKKSLALGHDNCTFSPLVRPNTPPRVMKHNNIVYYTSHCDNKAEVLSVDAHPVHHFIDELSSIFVLPLLSIRSSRNQSMEDIDEGIEEDLEVIGMTPGTGLRQERKRTRAAHHQVRMSPSPPPPSAESSEVTTSLHLLNQQLSSVMVFVRQMKQDLQNLKDKLP</sequence>
<organism evidence="1 2">
    <name type="scientific">Catharanthus roseus</name>
    <name type="common">Madagascar periwinkle</name>
    <name type="synonym">Vinca rosea</name>
    <dbReference type="NCBI Taxonomy" id="4058"/>
    <lineage>
        <taxon>Eukaryota</taxon>
        <taxon>Viridiplantae</taxon>
        <taxon>Streptophyta</taxon>
        <taxon>Embryophyta</taxon>
        <taxon>Tracheophyta</taxon>
        <taxon>Spermatophyta</taxon>
        <taxon>Magnoliopsida</taxon>
        <taxon>eudicotyledons</taxon>
        <taxon>Gunneridae</taxon>
        <taxon>Pentapetalae</taxon>
        <taxon>asterids</taxon>
        <taxon>lamiids</taxon>
        <taxon>Gentianales</taxon>
        <taxon>Apocynaceae</taxon>
        <taxon>Rauvolfioideae</taxon>
        <taxon>Vinceae</taxon>
        <taxon>Catharanthinae</taxon>
        <taxon>Catharanthus</taxon>
    </lineage>
</organism>
<evidence type="ECO:0000313" key="1">
    <source>
        <dbReference type="EMBL" id="KAI5663213.1"/>
    </source>
</evidence>
<proteinExistence type="predicted"/>
<name>A0ACC0ATD5_CATRO</name>
<keyword evidence="2" id="KW-1185">Reference proteome</keyword>
<reference evidence="2" key="1">
    <citation type="journal article" date="2023" name="Nat. Plants">
        <title>Single-cell RNA sequencing provides a high-resolution roadmap for understanding the multicellular compartmentation of specialized metabolism.</title>
        <authorList>
            <person name="Sun S."/>
            <person name="Shen X."/>
            <person name="Li Y."/>
            <person name="Li Y."/>
            <person name="Wang S."/>
            <person name="Li R."/>
            <person name="Zhang H."/>
            <person name="Shen G."/>
            <person name="Guo B."/>
            <person name="Wei J."/>
            <person name="Xu J."/>
            <person name="St-Pierre B."/>
            <person name="Chen S."/>
            <person name="Sun C."/>
        </authorList>
    </citation>
    <scope>NUCLEOTIDE SEQUENCE [LARGE SCALE GENOMIC DNA]</scope>
</reference>
<gene>
    <name evidence="1" type="ORF">M9H77_22536</name>
</gene>
<dbReference type="Proteomes" id="UP001060085">
    <property type="component" value="Linkage Group LG05"/>
</dbReference>
<comment type="caution">
    <text evidence="1">The sequence shown here is derived from an EMBL/GenBank/DDBJ whole genome shotgun (WGS) entry which is preliminary data.</text>
</comment>
<protein>
    <submittedName>
        <fullName evidence="1">Uncharacterized protein</fullName>
    </submittedName>
</protein>
<dbReference type="EMBL" id="CM044705">
    <property type="protein sequence ID" value="KAI5663213.1"/>
    <property type="molecule type" value="Genomic_DNA"/>
</dbReference>